<evidence type="ECO:0000313" key="1">
    <source>
        <dbReference type="EMBL" id="SIN91708.1"/>
    </source>
</evidence>
<evidence type="ECO:0000313" key="2">
    <source>
        <dbReference type="Proteomes" id="UP000184932"/>
    </source>
</evidence>
<dbReference type="EMBL" id="FSRL01000001">
    <property type="protein sequence ID" value="SIN91708.1"/>
    <property type="molecule type" value="Genomic_DNA"/>
</dbReference>
<dbReference type="OrthoDB" id="7871041at2"/>
<dbReference type="AlphaFoldDB" id="A0A1N6F8S6"/>
<name>A0A1N6F8S6_9RHOB</name>
<dbReference type="Proteomes" id="UP000184932">
    <property type="component" value="Unassembled WGS sequence"/>
</dbReference>
<sequence>MAWKQLFENWADALPKITALYPHVDAVALQRFRGNRSLFVAYLAATHDLTLREAEEGVDDMLMRFGRCAMTRPEAA</sequence>
<reference evidence="2" key="1">
    <citation type="submission" date="2016-11" db="EMBL/GenBank/DDBJ databases">
        <authorList>
            <person name="Varghese N."/>
            <person name="Submissions S."/>
        </authorList>
    </citation>
    <scope>NUCLEOTIDE SEQUENCE [LARGE SCALE GENOMIC DNA]</scope>
    <source>
        <strain evidence="2">DSM 29440</strain>
    </source>
</reference>
<keyword evidence="2" id="KW-1185">Reference proteome</keyword>
<proteinExistence type="predicted"/>
<gene>
    <name evidence="1" type="ORF">SAMN05444002_1476</name>
</gene>
<organism evidence="1 2">
    <name type="scientific">Vannielia litorea</name>
    <dbReference type="NCBI Taxonomy" id="1217970"/>
    <lineage>
        <taxon>Bacteria</taxon>
        <taxon>Pseudomonadati</taxon>
        <taxon>Pseudomonadota</taxon>
        <taxon>Alphaproteobacteria</taxon>
        <taxon>Rhodobacterales</taxon>
        <taxon>Paracoccaceae</taxon>
        <taxon>Vannielia</taxon>
    </lineage>
</organism>
<accession>A0A1N6F8S6</accession>
<protein>
    <submittedName>
        <fullName evidence="1">Uncharacterized protein</fullName>
    </submittedName>
</protein>
<dbReference type="RefSeq" id="WP_074255545.1">
    <property type="nucleotide sequence ID" value="NZ_FSRL01000001.1"/>
</dbReference>